<proteinExistence type="predicted"/>
<evidence type="ECO:0000313" key="2">
    <source>
        <dbReference type="EMBL" id="CAG7833173.1"/>
    </source>
</evidence>
<keyword evidence="1" id="KW-0472">Membrane</keyword>
<organism evidence="2 3">
    <name type="scientific">Allacma fusca</name>
    <dbReference type="NCBI Taxonomy" id="39272"/>
    <lineage>
        <taxon>Eukaryota</taxon>
        <taxon>Metazoa</taxon>
        <taxon>Ecdysozoa</taxon>
        <taxon>Arthropoda</taxon>
        <taxon>Hexapoda</taxon>
        <taxon>Collembola</taxon>
        <taxon>Symphypleona</taxon>
        <taxon>Sminthuridae</taxon>
        <taxon>Allacma</taxon>
    </lineage>
</organism>
<feature type="transmembrane region" description="Helical" evidence="1">
    <location>
        <begin position="156"/>
        <end position="174"/>
    </location>
</feature>
<name>A0A8J2PJR3_9HEXA</name>
<dbReference type="EMBL" id="CAJVCH010568820">
    <property type="protein sequence ID" value="CAG7833173.1"/>
    <property type="molecule type" value="Genomic_DNA"/>
</dbReference>
<evidence type="ECO:0000313" key="3">
    <source>
        <dbReference type="Proteomes" id="UP000708208"/>
    </source>
</evidence>
<gene>
    <name evidence="2" type="ORF">AFUS01_LOCUS42816</name>
</gene>
<dbReference type="Proteomes" id="UP000708208">
    <property type="component" value="Unassembled WGS sequence"/>
</dbReference>
<keyword evidence="1" id="KW-1133">Transmembrane helix</keyword>
<reference evidence="2" key="1">
    <citation type="submission" date="2021-06" db="EMBL/GenBank/DDBJ databases">
        <authorList>
            <person name="Hodson N. C."/>
            <person name="Mongue J. A."/>
            <person name="Jaron S. K."/>
        </authorList>
    </citation>
    <scope>NUCLEOTIDE SEQUENCE</scope>
</reference>
<feature type="transmembrane region" description="Helical" evidence="1">
    <location>
        <begin position="90"/>
        <end position="114"/>
    </location>
</feature>
<protein>
    <submittedName>
        <fullName evidence="2">Uncharacterized protein</fullName>
    </submittedName>
</protein>
<dbReference type="AlphaFoldDB" id="A0A8J2PJR3"/>
<feature type="transmembrane region" description="Helical" evidence="1">
    <location>
        <begin position="45"/>
        <end position="63"/>
    </location>
</feature>
<evidence type="ECO:0000256" key="1">
    <source>
        <dbReference type="SAM" id="Phobius"/>
    </source>
</evidence>
<accession>A0A8J2PJR3</accession>
<keyword evidence="1" id="KW-0812">Transmembrane</keyword>
<sequence>MDFYVVIFNYASFHIWVSGFQGEDNIPVNKLMRQIAKSNTRHRRFGLATIPMIVLLYTIRMNFLPDRANHLTSLFRNPKSLTFLEKFPFLAIHCYIWALINYSILYAFAVVALFGRTMKEHLCVLLRQRTTENRQMRAFLKIYPQLQVLQLEFNDLWGNFLCCFLVLFVTSEILNLYQAVVLHTVRAIFIAAVMTYGLHVLITSASEHFSMSVDLLKSCKIQYISPWHQRYMRSCRPLFTTNGGFGFFDKPLLLTLWTIVIHNTVTLMVGHQHEKSKIST</sequence>
<keyword evidence="3" id="KW-1185">Reference proteome</keyword>
<comment type="caution">
    <text evidence="2">The sequence shown here is derived from an EMBL/GenBank/DDBJ whole genome shotgun (WGS) entry which is preliminary data.</text>
</comment>
<feature type="transmembrane region" description="Helical" evidence="1">
    <location>
        <begin position="180"/>
        <end position="202"/>
    </location>
</feature>